<gene>
    <name evidence="1" type="ORF">FRZ40_43280</name>
</gene>
<dbReference type="RefSeq" id="WP_147238364.1">
    <property type="nucleotide sequence ID" value="NZ_VOQS01000005.1"/>
</dbReference>
<name>A0A5C6V6Z7_9BURK</name>
<evidence type="ECO:0000313" key="2">
    <source>
        <dbReference type="Proteomes" id="UP000321776"/>
    </source>
</evidence>
<sequence length="149" mass="17189">MLNLELTFYRNSNDVWIGELSNGETRLLATTHPATIAAAIFAMDEYSVHVETERGSFEMEFPANTGELDALSQLMLDQEMGKWMSGFCTFSRIDFVDPHAMDNQADVHFRTAIHHLPPELVKVRPFEIEPKGFGKQLKKRNQFIYYPWC</sequence>
<reference evidence="1 2" key="1">
    <citation type="journal article" date="2018" name="Int. J. Syst. Evol. Microbiol.">
        <title>Paraburkholderia azotifigens sp. nov., a nitrogen-fixing bacterium isolated from paddy soil.</title>
        <authorList>
            <person name="Choi G.M."/>
            <person name="Im W.T."/>
        </authorList>
    </citation>
    <scope>NUCLEOTIDE SEQUENCE [LARGE SCALE GENOMIC DNA]</scope>
    <source>
        <strain evidence="1 2">NF 2-5-3</strain>
    </source>
</reference>
<organism evidence="1 2">
    <name type="scientific">Paraburkholderia azotifigens</name>
    <dbReference type="NCBI Taxonomy" id="2057004"/>
    <lineage>
        <taxon>Bacteria</taxon>
        <taxon>Pseudomonadati</taxon>
        <taxon>Pseudomonadota</taxon>
        <taxon>Betaproteobacteria</taxon>
        <taxon>Burkholderiales</taxon>
        <taxon>Burkholderiaceae</taxon>
        <taxon>Paraburkholderia</taxon>
    </lineage>
</organism>
<dbReference type="EMBL" id="VOQS01000005">
    <property type="protein sequence ID" value="TXC81022.1"/>
    <property type="molecule type" value="Genomic_DNA"/>
</dbReference>
<dbReference type="Proteomes" id="UP000321776">
    <property type="component" value="Unassembled WGS sequence"/>
</dbReference>
<accession>A0A5C6V6Z7</accession>
<proteinExistence type="predicted"/>
<comment type="caution">
    <text evidence="1">The sequence shown here is derived from an EMBL/GenBank/DDBJ whole genome shotgun (WGS) entry which is preliminary data.</text>
</comment>
<dbReference type="AlphaFoldDB" id="A0A5C6V6Z7"/>
<protein>
    <submittedName>
        <fullName evidence="1">Uncharacterized protein</fullName>
    </submittedName>
</protein>
<evidence type="ECO:0000313" key="1">
    <source>
        <dbReference type="EMBL" id="TXC81022.1"/>
    </source>
</evidence>